<sequence>MDGGDQLSEIPIEIRRLSGESISVSILPNKTIQDLKFLLTKTSFKSVSSSSSFHLYFKGGKLDLQRKISECSVGPGDFIVFVPMSKKDRQQMQKTDGPMSPSLADSDKSALKLAESSYSSLMKYLSTPREVADKSNQSNNESENTKFDEGKVPKGRTNDKPSVGENGYSDNKYEGYPTEVLSLLQSACKPDFDEQACKIVSRVVGSVNCLRYPTSGNCIVNEASWQKNECTSLDSSCSCPVWLKDILKTFTFLNIYHSFLQVQGKNISLEVLGRVLTKLSEFGFHADIPDIVQLPVLCPKVVQIIGRETDASEGCSAITIFKECTKQDNECEANKWPLVPKVVTAMKKREVSFRIALSRAVLFYLCKSGTEMGKVFSLEGLLNFAEETCETGSNKARKRISAEGSSTSDSDLVERECRDTTPFQPMEMLEHLKKGFGSQGQVVHVEDISARVATYVDIPSELSGKTMAALVNLGIYRLYSHQAEAIQASLARKNVIVATLTSSGKSLCYNVPVLEVLLSDSSACALYLFPTKALAQDQLRAFLSLTNGIIDSSSIGVYDGDTSEENRIWLRDNARVLITNPDMLHVSILPFHKRFSRILSNLRFIVIDEAHTYKGAFGCHTSLIFRRLNRLCSHVYGSEPSFIFCTATSANPGEHAKELANLSTIELIKNDGSPSTRKLFVLWNPPLFEEGETGAKRFKSGMGTLLSNQKSHRSSPIMEISYLFAEMVQHGLRCIAFCKSRKLCELVLFYTRGILTKAVPEMANSVCSYRGGYTAQDRRRIESELFSGKITGIAATNALELGIDVGHIDVTLHLGFPGTIASLWQQAGRSGRREKPSLAIYVAFDGPLDQYFMQFPKKLFRASVECCHVDSRNPQVVEQQLVCAAMEHPLSLIHDEKHFGPCLESAIMKLKSKGCLSTEMSCDFWNYIGPEKMPCRSVSIRAIDQERYKVIDMQKDEVIEEIEESQAFFQVYEGAVYMNQGKTYLVKELDLSSKLAFCQEASLKYYTKTRDFTDVHVTGGQIAYPTRISSLQCQQTTSQLNRCIVTTRWIGFYRISKVDKKLIDTVEMSLPDYSYESEAVWVRVPQLVKESVVKKYGSVKEDVEKNGFVKEDVENKNKTWLQGLHAARHALLNVVPLYVICSSCDLASECINPNEVRHVPERLLLYDARPGGTGISAQVQPRFSELLTAAVELLTTCKCKEDVGCPHCIQNKSCMEYNEVLHKDAAITVLKGVLDAENSCLNKSSDAP</sequence>
<dbReference type="PANTHER" id="PTHR47957:SF3">
    <property type="entry name" value="ATP-DEPENDENT HELICASE HRQ1"/>
    <property type="match status" value="1"/>
</dbReference>
<dbReference type="Pfam" id="PF00270">
    <property type="entry name" value="DEAD"/>
    <property type="match status" value="1"/>
</dbReference>
<dbReference type="InterPro" id="IPR000626">
    <property type="entry name" value="Ubiquitin-like_dom"/>
</dbReference>
<proteinExistence type="predicted"/>
<evidence type="ECO:0000313" key="8">
    <source>
        <dbReference type="Proteomes" id="UP001454036"/>
    </source>
</evidence>
<dbReference type="InterPro" id="IPR055227">
    <property type="entry name" value="HRQ1_WHD"/>
</dbReference>
<comment type="caution">
    <text evidence="7">The sequence shown here is derived from an EMBL/GenBank/DDBJ whole genome shotgun (WGS) entry which is preliminary data.</text>
</comment>
<evidence type="ECO:0000256" key="1">
    <source>
        <dbReference type="ARBA" id="ARBA00022741"/>
    </source>
</evidence>
<dbReference type="InterPro" id="IPR029071">
    <property type="entry name" value="Ubiquitin-like_domsf"/>
</dbReference>
<dbReference type="Pfam" id="PF09369">
    <property type="entry name" value="MZB"/>
    <property type="match status" value="1"/>
</dbReference>
<feature type="region of interest" description="Disordered" evidence="3">
    <location>
        <begin position="129"/>
        <end position="169"/>
    </location>
</feature>
<dbReference type="PROSITE" id="PS51194">
    <property type="entry name" value="HELICASE_CTER"/>
    <property type="match status" value="1"/>
</dbReference>
<evidence type="ECO:0000256" key="2">
    <source>
        <dbReference type="ARBA" id="ARBA00022840"/>
    </source>
</evidence>
<dbReference type="AlphaFoldDB" id="A0AAV3QJT7"/>
<dbReference type="GO" id="GO:0003676">
    <property type="term" value="F:nucleic acid binding"/>
    <property type="evidence" value="ECO:0007669"/>
    <property type="project" value="InterPro"/>
</dbReference>
<feature type="domain" description="Helicase C-terminal" evidence="6">
    <location>
        <begin position="719"/>
        <end position="875"/>
    </location>
</feature>
<keyword evidence="2" id="KW-0067">ATP-binding</keyword>
<evidence type="ECO:0000313" key="7">
    <source>
        <dbReference type="EMBL" id="GAA0164320.1"/>
    </source>
</evidence>
<gene>
    <name evidence="7" type="ORF">LIER_19985</name>
</gene>
<dbReference type="InterPro" id="IPR027417">
    <property type="entry name" value="P-loop_NTPase"/>
</dbReference>
<dbReference type="GO" id="GO:0006289">
    <property type="term" value="P:nucleotide-excision repair"/>
    <property type="evidence" value="ECO:0007669"/>
    <property type="project" value="TreeGrafter"/>
</dbReference>
<dbReference type="SMART" id="SM00490">
    <property type="entry name" value="HELICc"/>
    <property type="match status" value="1"/>
</dbReference>
<name>A0AAV3QJT7_LITER</name>
<dbReference type="InterPro" id="IPR001650">
    <property type="entry name" value="Helicase_C-like"/>
</dbReference>
<dbReference type="InterPro" id="IPR014001">
    <property type="entry name" value="Helicase_ATP-bd"/>
</dbReference>
<dbReference type="Gene3D" id="3.40.50.300">
    <property type="entry name" value="P-loop containing nucleotide triphosphate hydrolases"/>
    <property type="match status" value="2"/>
</dbReference>
<dbReference type="Pfam" id="PF00271">
    <property type="entry name" value="Helicase_C"/>
    <property type="match status" value="1"/>
</dbReference>
<dbReference type="SUPFAM" id="SSF52540">
    <property type="entry name" value="P-loop containing nucleoside triphosphate hydrolases"/>
    <property type="match status" value="1"/>
</dbReference>
<evidence type="ECO:0000259" key="4">
    <source>
        <dbReference type="PROSITE" id="PS50053"/>
    </source>
</evidence>
<dbReference type="GO" id="GO:0036297">
    <property type="term" value="P:interstrand cross-link repair"/>
    <property type="evidence" value="ECO:0007669"/>
    <property type="project" value="TreeGrafter"/>
</dbReference>
<keyword evidence="1" id="KW-0547">Nucleotide-binding</keyword>
<evidence type="ECO:0000256" key="3">
    <source>
        <dbReference type="SAM" id="MobiDB-lite"/>
    </source>
</evidence>
<dbReference type="PANTHER" id="PTHR47957">
    <property type="entry name" value="ATP-DEPENDENT HELICASE HRQ1"/>
    <property type="match status" value="1"/>
</dbReference>
<dbReference type="Proteomes" id="UP001454036">
    <property type="component" value="Unassembled WGS sequence"/>
</dbReference>
<accession>A0AAV3QJT7</accession>
<dbReference type="InterPro" id="IPR011545">
    <property type="entry name" value="DEAD/DEAH_box_helicase_dom"/>
</dbReference>
<dbReference type="GO" id="GO:0005634">
    <property type="term" value="C:nucleus"/>
    <property type="evidence" value="ECO:0007669"/>
    <property type="project" value="TreeGrafter"/>
</dbReference>
<dbReference type="PROSITE" id="PS51192">
    <property type="entry name" value="HELICASE_ATP_BIND_1"/>
    <property type="match status" value="1"/>
</dbReference>
<dbReference type="EMBL" id="BAABME010005006">
    <property type="protein sequence ID" value="GAA0164320.1"/>
    <property type="molecule type" value="Genomic_DNA"/>
</dbReference>
<dbReference type="GO" id="GO:0005524">
    <property type="term" value="F:ATP binding"/>
    <property type="evidence" value="ECO:0007669"/>
    <property type="project" value="UniProtKB-KW"/>
</dbReference>
<dbReference type="GO" id="GO:0043138">
    <property type="term" value="F:3'-5' DNA helicase activity"/>
    <property type="evidence" value="ECO:0007669"/>
    <property type="project" value="TreeGrafter"/>
</dbReference>
<dbReference type="PROSITE" id="PS50053">
    <property type="entry name" value="UBIQUITIN_2"/>
    <property type="match status" value="1"/>
</dbReference>
<dbReference type="Gene3D" id="3.10.20.90">
    <property type="entry name" value="Phosphatidylinositol 3-kinase Catalytic Subunit, Chain A, domain 1"/>
    <property type="match status" value="1"/>
</dbReference>
<feature type="compositionally biased region" description="Basic and acidic residues" evidence="3">
    <location>
        <begin position="143"/>
        <end position="159"/>
    </location>
</feature>
<reference evidence="7 8" key="1">
    <citation type="submission" date="2024-01" db="EMBL/GenBank/DDBJ databases">
        <title>The complete chloroplast genome sequence of Lithospermum erythrorhizon: insights into the phylogenetic relationship among Boraginaceae species and the maternal lineages of purple gromwells.</title>
        <authorList>
            <person name="Okada T."/>
            <person name="Watanabe K."/>
        </authorList>
    </citation>
    <scope>NUCLEOTIDE SEQUENCE [LARGE SCALE GENOMIC DNA]</scope>
</reference>
<keyword evidence="8" id="KW-1185">Reference proteome</keyword>
<dbReference type="CDD" id="cd17923">
    <property type="entry name" value="DEXHc_Hrq1-like"/>
    <property type="match status" value="1"/>
</dbReference>
<feature type="domain" description="Ubiquitin-like" evidence="4">
    <location>
        <begin position="10"/>
        <end position="82"/>
    </location>
</feature>
<dbReference type="SUPFAM" id="SSF54236">
    <property type="entry name" value="Ubiquitin-like"/>
    <property type="match status" value="1"/>
</dbReference>
<organism evidence="7 8">
    <name type="scientific">Lithospermum erythrorhizon</name>
    <name type="common">Purple gromwell</name>
    <name type="synonym">Lithospermum officinale var. erythrorhizon</name>
    <dbReference type="NCBI Taxonomy" id="34254"/>
    <lineage>
        <taxon>Eukaryota</taxon>
        <taxon>Viridiplantae</taxon>
        <taxon>Streptophyta</taxon>
        <taxon>Embryophyta</taxon>
        <taxon>Tracheophyta</taxon>
        <taxon>Spermatophyta</taxon>
        <taxon>Magnoliopsida</taxon>
        <taxon>eudicotyledons</taxon>
        <taxon>Gunneridae</taxon>
        <taxon>Pentapetalae</taxon>
        <taxon>asterids</taxon>
        <taxon>lamiids</taxon>
        <taxon>Boraginales</taxon>
        <taxon>Boraginaceae</taxon>
        <taxon>Boraginoideae</taxon>
        <taxon>Lithospermeae</taxon>
        <taxon>Lithospermum</taxon>
    </lineage>
</organism>
<dbReference type="CDD" id="cd18797">
    <property type="entry name" value="SF2_C_Hrq"/>
    <property type="match status" value="1"/>
</dbReference>
<dbReference type="FunFam" id="3.40.50.300:FF:001137">
    <property type="entry name" value="DEAD/DEAH box helicase"/>
    <property type="match status" value="1"/>
</dbReference>
<evidence type="ECO:0000259" key="5">
    <source>
        <dbReference type="PROSITE" id="PS51192"/>
    </source>
</evidence>
<evidence type="ECO:0000259" key="6">
    <source>
        <dbReference type="PROSITE" id="PS51194"/>
    </source>
</evidence>
<protein>
    <submittedName>
        <fullName evidence="7">Uncharacterized protein</fullName>
    </submittedName>
</protein>
<dbReference type="Pfam" id="PF22982">
    <property type="entry name" value="WHD_HRQ1"/>
    <property type="match status" value="1"/>
</dbReference>
<dbReference type="InterPro" id="IPR018973">
    <property type="entry name" value="MZB"/>
</dbReference>
<feature type="domain" description="Helicase ATP-binding" evidence="5">
    <location>
        <begin position="486"/>
        <end position="667"/>
    </location>
</feature>
<dbReference type="SMART" id="SM00487">
    <property type="entry name" value="DEXDc"/>
    <property type="match status" value="1"/>
</dbReference>